<name>K9X8T9_9NOST</name>
<organism evidence="1 2">
    <name type="scientific">Cylindrospermum stagnale PCC 7417</name>
    <dbReference type="NCBI Taxonomy" id="56107"/>
    <lineage>
        <taxon>Bacteria</taxon>
        <taxon>Bacillati</taxon>
        <taxon>Cyanobacteriota</taxon>
        <taxon>Cyanophyceae</taxon>
        <taxon>Nostocales</taxon>
        <taxon>Nostocaceae</taxon>
        <taxon>Cylindrospermum</taxon>
    </lineage>
</organism>
<geneLocation type="plasmid" evidence="1 2">
    <name>pCYLST.02</name>
</geneLocation>
<gene>
    <name evidence="1" type="ORF">Cylst_6246</name>
</gene>
<dbReference type="HOGENOM" id="CLU_3403122_0_0_3"/>
<dbReference type="Proteomes" id="UP000010475">
    <property type="component" value="Plasmid pCYLST.02"/>
</dbReference>
<dbReference type="AlphaFoldDB" id="K9X8T9"/>
<evidence type="ECO:0000313" key="1">
    <source>
        <dbReference type="EMBL" id="AFZ28486.1"/>
    </source>
</evidence>
<keyword evidence="2" id="KW-1185">Reference proteome</keyword>
<keyword evidence="1" id="KW-0614">Plasmid</keyword>
<protein>
    <submittedName>
        <fullName evidence="1">Uncharacterized protein</fullName>
    </submittedName>
</protein>
<accession>K9X8T9</accession>
<dbReference type="KEGG" id="csg:Cylst_6246"/>
<proteinExistence type="predicted"/>
<sequence length="30" mass="3441">MFYHIAIEAKNSGKIALKAVFQAVYYSYTI</sequence>
<evidence type="ECO:0000313" key="2">
    <source>
        <dbReference type="Proteomes" id="UP000010475"/>
    </source>
</evidence>
<reference evidence="1 2" key="1">
    <citation type="submission" date="2012-06" db="EMBL/GenBank/DDBJ databases">
        <title>Finished plasmid 2 of genome of Cylindrospermum stagnale PCC 7417.</title>
        <authorList>
            <consortium name="US DOE Joint Genome Institute"/>
            <person name="Gugger M."/>
            <person name="Coursin T."/>
            <person name="Rippka R."/>
            <person name="Tandeau De Marsac N."/>
            <person name="Huntemann M."/>
            <person name="Wei C.-L."/>
            <person name="Han J."/>
            <person name="Detter J.C."/>
            <person name="Han C."/>
            <person name="Tapia R."/>
            <person name="Davenport K."/>
            <person name="Daligault H."/>
            <person name="Erkkila T."/>
            <person name="Gu W."/>
            <person name="Munk A.C.C."/>
            <person name="Teshima H."/>
            <person name="Xu Y."/>
            <person name="Chain P."/>
            <person name="Chen A."/>
            <person name="Krypides N."/>
            <person name="Mavromatis K."/>
            <person name="Markowitz V."/>
            <person name="Szeto E."/>
            <person name="Ivanova N."/>
            <person name="Mikhailova N."/>
            <person name="Ovchinnikova G."/>
            <person name="Pagani I."/>
            <person name="Pati A."/>
            <person name="Goodwin L."/>
            <person name="Peters L."/>
            <person name="Pitluck S."/>
            <person name="Woyke T."/>
            <person name="Kerfeld C."/>
        </authorList>
    </citation>
    <scope>NUCLEOTIDE SEQUENCE [LARGE SCALE GENOMIC DNA]</scope>
    <source>
        <strain evidence="1 2">PCC 7417</strain>
        <plasmid evidence="2">Plasmid pCYLST.02</plasmid>
    </source>
</reference>
<dbReference type="EMBL" id="CP003644">
    <property type="protein sequence ID" value="AFZ28486.1"/>
    <property type="molecule type" value="Genomic_DNA"/>
</dbReference>